<accession>A0ABR1Z1I2</accession>
<organism evidence="3 4">
    <name type="scientific">Phyllosticta capitalensis</name>
    <dbReference type="NCBI Taxonomy" id="121624"/>
    <lineage>
        <taxon>Eukaryota</taxon>
        <taxon>Fungi</taxon>
        <taxon>Dikarya</taxon>
        <taxon>Ascomycota</taxon>
        <taxon>Pezizomycotina</taxon>
        <taxon>Dothideomycetes</taxon>
        <taxon>Dothideomycetes incertae sedis</taxon>
        <taxon>Botryosphaeriales</taxon>
        <taxon>Phyllostictaceae</taxon>
        <taxon>Phyllosticta</taxon>
    </lineage>
</organism>
<feature type="region of interest" description="Disordered" evidence="1">
    <location>
        <begin position="175"/>
        <end position="209"/>
    </location>
</feature>
<feature type="transmembrane region" description="Helical" evidence="2">
    <location>
        <begin position="284"/>
        <end position="303"/>
    </location>
</feature>
<feature type="compositionally biased region" description="Basic and acidic residues" evidence="1">
    <location>
        <begin position="197"/>
        <end position="209"/>
    </location>
</feature>
<feature type="transmembrane region" description="Helical" evidence="2">
    <location>
        <begin position="41"/>
        <end position="63"/>
    </location>
</feature>
<evidence type="ECO:0000256" key="1">
    <source>
        <dbReference type="SAM" id="MobiDB-lite"/>
    </source>
</evidence>
<keyword evidence="2" id="KW-0472">Membrane</keyword>
<feature type="transmembrane region" description="Helical" evidence="2">
    <location>
        <begin position="242"/>
        <end position="264"/>
    </location>
</feature>
<gene>
    <name evidence="3" type="ORF">HDK90DRAFT_478056</name>
</gene>
<evidence type="ECO:0000256" key="2">
    <source>
        <dbReference type="SAM" id="Phobius"/>
    </source>
</evidence>
<keyword evidence="2" id="KW-0812">Transmembrane</keyword>
<evidence type="ECO:0000313" key="4">
    <source>
        <dbReference type="Proteomes" id="UP001492380"/>
    </source>
</evidence>
<keyword evidence="4" id="KW-1185">Reference proteome</keyword>
<protein>
    <submittedName>
        <fullName evidence="3">Uncharacterized protein</fullName>
    </submittedName>
</protein>
<feature type="transmembrane region" description="Helical" evidence="2">
    <location>
        <begin position="380"/>
        <end position="400"/>
    </location>
</feature>
<comment type="caution">
    <text evidence="3">The sequence shown here is derived from an EMBL/GenBank/DDBJ whole genome shotgun (WGS) entry which is preliminary data.</text>
</comment>
<reference evidence="3 4" key="1">
    <citation type="submission" date="2024-04" db="EMBL/GenBank/DDBJ databases">
        <title>Phyllosticta paracitricarpa is synonymous to the EU quarantine fungus P. citricarpa based on phylogenomic analyses.</title>
        <authorList>
            <consortium name="Lawrence Berkeley National Laboratory"/>
            <person name="Van Ingen-Buijs V.A."/>
            <person name="Van Westerhoven A.C."/>
            <person name="Haridas S."/>
            <person name="Skiadas P."/>
            <person name="Martin F."/>
            <person name="Groenewald J.Z."/>
            <person name="Crous P.W."/>
            <person name="Seidl M.F."/>
        </authorList>
    </citation>
    <scope>NUCLEOTIDE SEQUENCE [LARGE SCALE GENOMIC DNA]</scope>
    <source>
        <strain evidence="3 4">CBS 123374</strain>
    </source>
</reference>
<keyword evidence="2" id="KW-1133">Transmembrane helix</keyword>
<dbReference type="Proteomes" id="UP001492380">
    <property type="component" value="Unassembled WGS sequence"/>
</dbReference>
<evidence type="ECO:0000313" key="3">
    <source>
        <dbReference type="EMBL" id="KAK8244605.1"/>
    </source>
</evidence>
<name>A0ABR1Z1I2_9PEZI</name>
<proteinExistence type="predicted"/>
<dbReference type="EMBL" id="JBBWRZ010000002">
    <property type="protein sequence ID" value="KAK8244605.1"/>
    <property type="molecule type" value="Genomic_DNA"/>
</dbReference>
<sequence length="848" mass="96052">MGGWWDDFSNNLATDLGPLISLFGEAPTKQYLSETISFEEIIVFATAPLGILTTIVSVIRVCGSPSLRAFIGRAQEGEGNAEVELCSSTSKNVGELYNNGGIARIFGRPSLLEIVHDPKAAHDDFYFPPYRAEAGIHSPRDYFNRQRRKQDAHEINPQSEEPEWVEIIDRKRSITRRDKRSKRRGTDDDVEKGQVVSEKDPAREKAKEVEWDVESDANPSLDDFAPSPNLSLNVGIKQRPRYWFVTAAILGVILQAAVVVWAAFARYGLGLSQNEVTNRYAVPMTTLGTIFVCFGVGFCAYLIERSTQERHFERKTTDIRQHRSKVYWIQPGGQKLGDQIFDSFAYTHDKLSSYVTSWKANGDHDHEQNRKKRKLLHDQILVWAAVLITFVGFSLQFLGLRACHSSVSVCQLGVMLVMSFVRAVLRTERLAKEDNLMRGHSDVYQEHELDWLAFQMVDGGCGGLEFHAASSGYDVPDTKYQDTEMMCVRAGEEYKVVLFGLFKSSTSTPEAVLDRSAEWLQYAESNYGRNHPHEAATLFRYRSRLAHLTKLWPEEQVAVRGIAKVLAKAIEETASLCLNNWYSEEDKTDLLTINWPLECLLSQESNNGSKIFLSIRRHKDYEEKDAAPAWELAKWKVDVSDLEAVLGLLMWSHMKKRSSRNTHHKPGMVHRELLVSRILYESAECDDIPISFERESGKPIYFKWTEVSPNSVRPGILRLGWQNVPKQSIENNDQVGVVEYMTRKSIAKAFAQEIYASFVTAIAHLIYDHEIDDDGTVREKLGFVYVDAKTLSNIKSVFEESGLGTRNDAVACFFPAMKIQDDLQTSGPLDFSPPTDWLEKPAAQDKTV</sequence>